<evidence type="ECO:0000256" key="1">
    <source>
        <dbReference type="SAM" id="Phobius"/>
    </source>
</evidence>
<comment type="caution">
    <text evidence="2">The sequence shown here is derived from an EMBL/GenBank/DDBJ whole genome shotgun (WGS) entry which is preliminary data.</text>
</comment>
<feature type="transmembrane region" description="Helical" evidence="1">
    <location>
        <begin position="117"/>
        <end position="136"/>
    </location>
</feature>
<dbReference type="InterPro" id="IPR021562">
    <property type="entry name" value="DUF3007"/>
</dbReference>
<reference evidence="2 3" key="1">
    <citation type="submission" date="2023-12" db="EMBL/GenBank/DDBJ databases">
        <title>A high-quality genome assembly for Dillenia turbinata (Dilleniales).</title>
        <authorList>
            <person name="Chanderbali A."/>
        </authorList>
    </citation>
    <scope>NUCLEOTIDE SEQUENCE [LARGE SCALE GENOMIC DNA]</scope>
    <source>
        <strain evidence="2">LSX21</strain>
        <tissue evidence="2">Leaf</tissue>
    </source>
</reference>
<dbReference type="Proteomes" id="UP001370490">
    <property type="component" value="Unassembled WGS sequence"/>
</dbReference>
<proteinExistence type="predicted"/>
<protein>
    <submittedName>
        <fullName evidence="2">Uncharacterized protein</fullName>
    </submittedName>
</protein>
<keyword evidence="1" id="KW-0472">Membrane</keyword>
<gene>
    <name evidence="2" type="ORF">RJ641_009690</name>
</gene>
<evidence type="ECO:0000313" key="2">
    <source>
        <dbReference type="EMBL" id="KAK6925364.1"/>
    </source>
</evidence>
<dbReference type="PANTHER" id="PTHR35734">
    <property type="entry name" value="OS01G0805200 PROTEIN"/>
    <property type="match status" value="1"/>
</dbReference>
<keyword evidence="3" id="KW-1185">Reference proteome</keyword>
<evidence type="ECO:0000313" key="3">
    <source>
        <dbReference type="Proteomes" id="UP001370490"/>
    </source>
</evidence>
<keyword evidence="1" id="KW-1133">Transmembrane helix</keyword>
<dbReference type="AlphaFoldDB" id="A0AAN8Z3Q5"/>
<organism evidence="2 3">
    <name type="scientific">Dillenia turbinata</name>
    <dbReference type="NCBI Taxonomy" id="194707"/>
    <lineage>
        <taxon>Eukaryota</taxon>
        <taxon>Viridiplantae</taxon>
        <taxon>Streptophyta</taxon>
        <taxon>Embryophyta</taxon>
        <taxon>Tracheophyta</taxon>
        <taxon>Spermatophyta</taxon>
        <taxon>Magnoliopsida</taxon>
        <taxon>eudicotyledons</taxon>
        <taxon>Gunneridae</taxon>
        <taxon>Pentapetalae</taxon>
        <taxon>Dilleniales</taxon>
        <taxon>Dilleniaceae</taxon>
        <taxon>Dillenia</taxon>
    </lineage>
</organism>
<accession>A0AAN8Z3Q5</accession>
<keyword evidence="1" id="KW-0812">Transmembrane</keyword>
<dbReference type="PANTHER" id="PTHR35734:SF1">
    <property type="entry name" value="OS01G0805200 PROTEIN"/>
    <property type="match status" value="1"/>
</dbReference>
<dbReference type="EMBL" id="JBAMMX010000016">
    <property type="protein sequence ID" value="KAK6925364.1"/>
    <property type="molecule type" value="Genomic_DNA"/>
</dbReference>
<sequence length="169" mass="19153">MASISHNCPNISSFYKSKVVYFLGSSSLPLLQLQPYARPSRGGVISKHIRTRESSDLPKKGFERIVRKDVLTVPRCSGSSSSNSTDTIRIHEEGCSVDWTWSDHHWYWLEKWIGGNVVQLVLVLGLTVGWISTYIFRKRLESLTEAELEALLEQVEEEKRTLGSGEQVN</sequence>
<name>A0AAN8Z3Q5_9MAGN</name>